<name>A0A212R8S4_RHOAC</name>
<dbReference type="Proteomes" id="UP000198418">
    <property type="component" value="Unassembled WGS sequence"/>
</dbReference>
<dbReference type="EMBL" id="FYDG01000003">
    <property type="protein sequence ID" value="SNB68624.1"/>
    <property type="molecule type" value="Genomic_DNA"/>
</dbReference>
<evidence type="ECO:0000313" key="1">
    <source>
        <dbReference type="EMBL" id="SNB68624.1"/>
    </source>
</evidence>
<evidence type="ECO:0000313" key="2">
    <source>
        <dbReference type="Proteomes" id="UP000198418"/>
    </source>
</evidence>
<proteinExistence type="predicted"/>
<gene>
    <name evidence="1" type="ORF">SAMN06265338_10390</name>
</gene>
<dbReference type="OrthoDB" id="8453929at2"/>
<dbReference type="AlphaFoldDB" id="A0A212R8S4"/>
<accession>A0A212R8S4</accession>
<keyword evidence="2" id="KW-1185">Reference proteome</keyword>
<sequence length="71" mass="7821">MEVSLQQAIEIYAKALRAQRGARAPGDARERAGQLARTGDYEGQDVWRQVAAVAETLPMPYPPDEPTFHAP</sequence>
<reference evidence="2" key="1">
    <citation type="submission" date="2017-06" db="EMBL/GenBank/DDBJ databases">
        <authorList>
            <person name="Varghese N."/>
            <person name="Submissions S."/>
        </authorList>
    </citation>
    <scope>NUCLEOTIDE SEQUENCE [LARGE SCALE GENOMIC DNA]</scope>
    <source>
        <strain evidence="2">DSM 137</strain>
    </source>
</reference>
<protein>
    <submittedName>
        <fullName evidence="1">Uncharacterized protein</fullName>
    </submittedName>
</protein>
<organism evidence="1 2">
    <name type="scientific">Rhodoblastus acidophilus</name>
    <name type="common">Rhodopseudomonas acidophila</name>
    <dbReference type="NCBI Taxonomy" id="1074"/>
    <lineage>
        <taxon>Bacteria</taxon>
        <taxon>Pseudomonadati</taxon>
        <taxon>Pseudomonadota</taxon>
        <taxon>Alphaproteobacteria</taxon>
        <taxon>Hyphomicrobiales</taxon>
        <taxon>Rhodoblastaceae</taxon>
        <taxon>Rhodoblastus</taxon>
    </lineage>
</organism>